<evidence type="ECO:0000256" key="4">
    <source>
        <dbReference type="SAM" id="MobiDB-lite"/>
    </source>
</evidence>
<feature type="compositionally biased region" description="Basic and acidic residues" evidence="4">
    <location>
        <begin position="139"/>
        <end position="148"/>
    </location>
</feature>
<evidence type="ECO:0000313" key="8">
    <source>
        <dbReference type="Proteomes" id="UP000220340"/>
    </source>
</evidence>
<accession>A0A1Q4HL21</accession>
<evidence type="ECO:0000256" key="2">
    <source>
        <dbReference type="PROSITE-ProRule" id="PRU00252"/>
    </source>
</evidence>
<dbReference type="Pfam" id="PF00436">
    <property type="entry name" value="SSB"/>
    <property type="match status" value="1"/>
</dbReference>
<organism evidence="6 8">
    <name type="scientific">Mycolicibacterium diernhoferi</name>
    <dbReference type="NCBI Taxonomy" id="1801"/>
    <lineage>
        <taxon>Bacteria</taxon>
        <taxon>Bacillati</taxon>
        <taxon>Actinomycetota</taxon>
        <taxon>Actinomycetes</taxon>
        <taxon>Mycobacteriales</taxon>
        <taxon>Mycobacteriaceae</taxon>
        <taxon>Mycolicibacterium</taxon>
    </lineage>
</organism>
<dbReference type="Gene3D" id="2.40.50.140">
    <property type="entry name" value="Nucleic acid-binding proteins"/>
    <property type="match status" value="1"/>
</dbReference>
<dbReference type="Proteomes" id="UP000220340">
    <property type="component" value="Unassembled WGS sequence"/>
</dbReference>
<evidence type="ECO:0000313" key="5">
    <source>
        <dbReference type="EMBL" id="OPE55501.1"/>
    </source>
</evidence>
<feature type="region of interest" description="Disordered" evidence="4">
    <location>
        <begin position="111"/>
        <end position="148"/>
    </location>
</feature>
<reference evidence="5 7" key="1">
    <citation type="submission" date="2016-09" db="EMBL/GenBank/DDBJ databases">
        <title>genome sequences of unsequenced Mycobacteria.</title>
        <authorList>
            <person name="Greninger A.L."/>
            <person name="Jerome K.R."/>
            <person name="Mcnair B."/>
            <person name="Wallis C."/>
            <person name="Fang F."/>
        </authorList>
    </citation>
    <scope>NUCLEOTIDE SEQUENCE [LARGE SCALE GENOMIC DNA]</scope>
    <source>
        <strain evidence="5 7">BM1</strain>
    </source>
</reference>
<dbReference type="STRING" id="1801.BRW64_01180"/>
<dbReference type="AlphaFoldDB" id="A0A1Q4HL21"/>
<dbReference type="EMBL" id="PDCR01000002">
    <property type="protein sequence ID" value="PEG56207.1"/>
    <property type="molecule type" value="Genomic_DNA"/>
</dbReference>
<dbReference type="GO" id="GO:0006260">
    <property type="term" value="P:DNA replication"/>
    <property type="evidence" value="ECO:0007669"/>
    <property type="project" value="InterPro"/>
</dbReference>
<dbReference type="OrthoDB" id="9809878at2"/>
<reference evidence="6 8" key="2">
    <citation type="submission" date="2017-10" db="EMBL/GenBank/DDBJ databases">
        <title>The new phylogeny of genus Mycobacterium.</title>
        <authorList>
            <person name="Tortoli E."/>
            <person name="Trovato A."/>
            <person name="Cirillo D.M."/>
        </authorList>
    </citation>
    <scope>NUCLEOTIDE SEQUENCE [LARGE SCALE GENOMIC DNA]</scope>
    <source>
        <strain evidence="6 8">IP141170001</strain>
    </source>
</reference>
<name>A0A1Q4HL21_9MYCO</name>
<dbReference type="InterPro" id="IPR000424">
    <property type="entry name" value="Primosome_PriB/ssb"/>
</dbReference>
<proteinExistence type="predicted"/>
<evidence type="ECO:0000313" key="6">
    <source>
        <dbReference type="EMBL" id="PEG56207.1"/>
    </source>
</evidence>
<protein>
    <recommendedName>
        <fullName evidence="3">Single-stranded DNA-binding protein</fullName>
    </recommendedName>
</protein>
<sequence length="148" mass="16127">MFETPFSIVGTVVTDPVLRRVNDQEFVRFRVASNSRRRTTEGTWEAGSSLFVTVNCWGKVADGVAGVLFKGDPVIVVGQIYTSEYDDKEGNRRSTVEVRATSVGPDLNRVRAKLDRAQRVPEPAEPTGGQDTGAGEEAGENRELPISA</sequence>
<dbReference type="GO" id="GO:0003697">
    <property type="term" value="F:single-stranded DNA binding"/>
    <property type="evidence" value="ECO:0007669"/>
    <property type="project" value="InterPro"/>
</dbReference>
<dbReference type="Proteomes" id="UP000191039">
    <property type="component" value="Unassembled WGS sequence"/>
</dbReference>
<dbReference type="InterPro" id="IPR012340">
    <property type="entry name" value="NA-bd_OB-fold"/>
</dbReference>
<keyword evidence="1 2" id="KW-0238">DNA-binding</keyword>
<evidence type="ECO:0000313" key="7">
    <source>
        <dbReference type="Proteomes" id="UP000191039"/>
    </source>
</evidence>
<comment type="caution">
    <text evidence="6">The sequence shown here is derived from an EMBL/GenBank/DDBJ whole genome shotgun (WGS) entry which is preliminary data.</text>
</comment>
<dbReference type="RefSeq" id="WP_073853424.1">
    <property type="nucleotide sequence ID" value="NZ_BAAATC010000018.1"/>
</dbReference>
<dbReference type="EMBL" id="MIJD01000029">
    <property type="protein sequence ID" value="OPE55501.1"/>
    <property type="molecule type" value="Genomic_DNA"/>
</dbReference>
<dbReference type="PROSITE" id="PS50935">
    <property type="entry name" value="SSB"/>
    <property type="match status" value="1"/>
</dbReference>
<evidence type="ECO:0000256" key="1">
    <source>
        <dbReference type="ARBA" id="ARBA00023125"/>
    </source>
</evidence>
<dbReference type="SUPFAM" id="SSF50249">
    <property type="entry name" value="Nucleic acid-binding proteins"/>
    <property type="match status" value="1"/>
</dbReference>
<dbReference type="InterPro" id="IPR011344">
    <property type="entry name" value="ssDNA-bd"/>
</dbReference>
<keyword evidence="8" id="KW-1185">Reference proteome</keyword>
<dbReference type="NCBIfam" id="TIGR00621">
    <property type="entry name" value="ssb"/>
    <property type="match status" value="1"/>
</dbReference>
<evidence type="ECO:0000256" key="3">
    <source>
        <dbReference type="RuleBase" id="RU000524"/>
    </source>
</evidence>
<gene>
    <name evidence="5" type="ORF">BV510_04770</name>
    <name evidence="6" type="ORF">CRI78_02200</name>
</gene>
<dbReference type="CDD" id="cd04496">
    <property type="entry name" value="SSB_OBF"/>
    <property type="match status" value="1"/>
</dbReference>